<dbReference type="RefSeq" id="WP_202635428.1">
    <property type="nucleotide sequence ID" value="NZ_CP010554.1"/>
</dbReference>
<evidence type="ECO:0008006" key="4">
    <source>
        <dbReference type="Google" id="ProtNLM"/>
    </source>
</evidence>
<feature type="transmembrane region" description="Helical" evidence="1">
    <location>
        <begin position="78"/>
        <end position="96"/>
    </location>
</feature>
<keyword evidence="1" id="KW-1133">Transmembrane helix</keyword>
<gene>
    <name evidence="2" type="ORF">PG1C_00030</name>
</gene>
<feature type="transmembrane region" description="Helical" evidence="1">
    <location>
        <begin position="43"/>
        <end position="72"/>
    </location>
</feature>
<dbReference type="HOGENOM" id="CLU_136851_2_1_4"/>
<accession>A0A0C5JIW4</accession>
<reference evidence="2 3" key="1">
    <citation type="journal article" date="2015" name="Genome Announc.">
        <title>Complete Genome Sequence of a Novel Bacterium within the Family Rhodocyclaceae That Degrades Polycyclic Aromatic Hydrocarbons.</title>
        <authorList>
            <person name="Singleton D.R."/>
            <person name="Dickey A.N."/>
            <person name="Scholl E.H."/>
            <person name="Wright F.A."/>
            <person name="Aitken M.D."/>
        </authorList>
    </citation>
    <scope>NUCLEOTIDE SEQUENCE [LARGE SCALE GENOMIC DNA]</scope>
    <source>
        <strain evidence="3">PG1-Ca6</strain>
    </source>
</reference>
<dbReference type="Proteomes" id="UP000061603">
    <property type="component" value="Chromosome"/>
</dbReference>
<evidence type="ECO:0000256" key="1">
    <source>
        <dbReference type="SAM" id="Phobius"/>
    </source>
</evidence>
<sequence length="133" mass="14316">MTSAPRHEGLFASLKGLLSTSLGLLQNRLELLGIELAEERGHLLTLLAFGAAAFICLGAGLVFLAVLITLLFWETHPFLVLGMFSSTFLIAGSIALRQALRHSRVGSKIFSASLAELRKDRAVLIPDDTASLQ</sequence>
<evidence type="ECO:0000313" key="3">
    <source>
        <dbReference type="Proteomes" id="UP000061603"/>
    </source>
</evidence>
<dbReference type="AlphaFoldDB" id="A0A0C5JIW4"/>
<dbReference type="InterPro" id="IPR009937">
    <property type="entry name" value="Phage_holin_3_6"/>
</dbReference>
<evidence type="ECO:0000313" key="2">
    <source>
        <dbReference type="EMBL" id="AJP47256.1"/>
    </source>
</evidence>
<keyword evidence="3" id="KW-1185">Reference proteome</keyword>
<dbReference type="Pfam" id="PF07332">
    <property type="entry name" value="Phage_holin_3_6"/>
    <property type="match status" value="1"/>
</dbReference>
<keyword evidence="1" id="KW-0472">Membrane</keyword>
<dbReference type="KEGG" id="rbu:PG1C_00030"/>
<keyword evidence="1" id="KW-0812">Transmembrane</keyword>
<name>A0A0C5JIW4_9PROT</name>
<protein>
    <recommendedName>
        <fullName evidence="4">Transmembrane protein</fullName>
    </recommendedName>
</protein>
<proteinExistence type="predicted"/>
<dbReference type="STRING" id="1565605.PG1C_00030"/>
<organism evidence="2 3">
    <name type="scientific">Rugosibacter aromaticivorans</name>
    <dbReference type="NCBI Taxonomy" id="1565605"/>
    <lineage>
        <taxon>Bacteria</taxon>
        <taxon>Pseudomonadati</taxon>
        <taxon>Pseudomonadota</taxon>
        <taxon>Betaproteobacteria</taxon>
        <taxon>Nitrosomonadales</taxon>
        <taxon>Sterolibacteriaceae</taxon>
        <taxon>Rugosibacter</taxon>
    </lineage>
</organism>
<dbReference type="EMBL" id="CP010554">
    <property type="protein sequence ID" value="AJP47256.1"/>
    <property type="molecule type" value="Genomic_DNA"/>
</dbReference>